<dbReference type="AlphaFoldDB" id="A0A974CGV5"/>
<evidence type="ECO:0000313" key="5">
    <source>
        <dbReference type="Proteomes" id="UP000694892"/>
    </source>
</evidence>
<feature type="compositionally biased region" description="Low complexity" evidence="1">
    <location>
        <begin position="26"/>
        <end position="39"/>
    </location>
</feature>
<evidence type="ECO:0000259" key="3">
    <source>
        <dbReference type="Pfam" id="PF04478"/>
    </source>
</evidence>
<feature type="transmembrane region" description="Helical" evidence="2">
    <location>
        <begin position="48"/>
        <end position="73"/>
    </location>
</feature>
<dbReference type="InterPro" id="IPR007567">
    <property type="entry name" value="Mid2_dom"/>
</dbReference>
<feature type="domain" description="Mid2" evidence="3">
    <location>
        <begin position="28"/>
        <end position="80"/>
    </location>
</feature>
<reference evidence="5" key="1">
    <citation type="journal article" date="2016" name="Nature">
        <title>Genome evolution in the allotetraploid frog Xenopus laevis.</title>
        <authorList>
            <person name="Session A.M."/>
            <person name="Uno Y."/>
            <person name="Kwon T."/>
            <person name="Chapman J.A."/>
            <person name="Toyoda A."/>
            <person name="Takahashi S."/>
            <person name="Fukui A."/>
            <person name="Hikosaka A."/>
            <person name="Suzuki A."/>
            <person name="Kondo M."/>
            <person name="van Heeringen S.J."/>
            <person name="Quigley I."/>
            <person name="Heinz S."/>
            <person name="Ogino H."/>
            <person name="Ochi H."/>
            <person name="Hellsten U."/>
            <person name="Lyons J.B."/>
            <person name="Simakov O."/>
            <person name="Putnam N."/>
            <person name="Stites J."/>
            <person name="Kuroki Y."/>
            <person name="Tanaka T."/>
            <person name="Michiue T."/>
            <person name="Watanabe M."/>
            <person name="Bogdanovic O."/>
            <person name="Lister R."/>
            <person name="Georgiou G."/>
            <person name="Paranjpe S.S."/>
            <person name="van Kruijsbergen I."/>
            <person name="Shu S."/>
            <person name="Carlson J."/>
            <person name="Kinoshita T."/>
            <person name="Ohta Y."/>
            <person name="Mawaribuchi S."/>
            <person name="Jenkins J."/>
            <person name="Grimwood J."/>
            <person name="Schmutz J."/>
            <person name="Mitros T."/>
            <person name="Mozaffari S.V."/>
            <person name="Suzuki Y."/>
            <person name="Haramoto Y."/>
            <person name="Yamamoto T.S."/>
            <person name="Takagi C."/>
            <person name="Heald R."/>
            <person name="Miller K."/>
            <person name="Haudenschild C."/>
            <person name="Kitzman J."/>
            <person name="Nakayama T."/>
            <person name="Izutsu Y."/>
            <person name="Robert J."/>
            <person name="Fortriede J."/>
            <person name="Burns K."/>
            <person name="Lotay V."/>
            <person name="Karimi K."/>
            <person name="Yasuoka Y."/>
            <person name="Dichmann D.S."/>
            <person name="Flajnik M.F."/>
            <person name="Houston D.W."/>
            <person name="Shendure J."/>
            <person name="DuPasquier L."/>
            <person name="Vize P.D."/>
            <person name="Zorn A.M."/>
            <person name="Ito M."/>
            <person name="Marcotte E.M."/>
            <person name="Wallingford J.B."/>
            <person name="Ito Y."/>
            <person name="Asashima M."/>
            <person name="Ueno N."/>
            <person name="Matsuda Y."/>
            <person name="Veenstra G.J."/>
            <person name="Fujiyama A."/>
            <person name="Harland R.M."/>
            <person name="Taira M."/>
            <person name="Rokhsar D.S."/>
        </authorList>
    </citation>
    <scope>NUCLEOTIDE SEQUENCE [LARGE SCALE GENOMIC DNA]</scope>
    <source>
        <strain evidence="5">J</strain>
    </source>
</reference>
<feature type="compositionally biased region" description="Basic and acidic residues" evidence="1">
    <location>
        <begin position="1"/>
        <end position="23"/>
    </location>
</feature>
<evidence type="ECO:0000256" key="2">
    <source>
        <dbReference type="SAM" id="Phobius"/>
    </source>
</evidence>
<keyword evidence="2" id="KW-1133">Transmembrane helix</keyword>
<gene>
    <name evidence="4" type="ORF">XELAEV_18034883mg</name>
</gene>
<accession>A0A974CGV5</accession>
<proteinExistence type="predicted"/>
<feature type="region of interest" description="Disordered" evidence="1">
    <location>
        <begin position="1"/>
        <end position="39"/>
    </location>
</feature>
<sequence>MPINDLADKMYDDSNEDESKSSRSLDATTQASSTDTDTISETEKMQNMIIIGCVLGFGCLLLIVVPCCLVCFISHLKKDELSQAEEGKIGS</sequence>
<dbReference type="Pfam" id="PF04478">
    <property type="entry name" value="Mid2"/>
    <property type="match status" value="1"/>
</dbReference>
<name>A0A974CGV5_XENLA</name>
<keyword evidence="2" id="KW-0472">Membrane</keyword>
<dbReference type="Proteomes" id="UP000694892">
    <property type="component" value="Chromosome 7L"/>
</dbReference>
<dbReference type="EMBL" id="CM004478">
    <property type="protein sequence ID" value="OCT71906.1"/>
    <property type="molecule type" value="Genomic_DNA"/>
</dbReference>
<keyword evidence="2" id="KW-0812">Transmembrane</keyword>
<organism evidence="4 5">
    <name type="scientific">Xenopus laevis</name>
    <name type="common">African clawed frog</name>
    <dbReference type="NCBI Taxonomy" id="8355"/>
    <lineage>
        <taxon>Eukaryota</taxon>
        <taxon>Metazoa</taxon>
        <taxon>Chordata</taxon>
        <taxon>Craniata</taxon>
        <taxon>Vertebrata</taxon>
        <taxon>Euteleostomi</taxon>
        <taxon>Amphibia</taxon>
        <taxon>Batrachia</taxon>
        <taxon>Anura</taxon>
        <taxon>Pipoidea</taxon>
        <taxon>Pipidae</taxon>
        <taxon>Xenopodinae</taxon>
        <taxon>Xenopus</taxon>
        <taxon>Xenopus</taxon>
    </lineage>
</organism>
<evidence type="ECO:0000256" key="1">
    <source>
        <dbReference type="SAM" id="MobiDB-lite"/>
    </source>
</evidence>
<protein>
    <recommendedName>
        <fullName evidence="3">Mid2 domain-containing protein</fullName>
    </recommendedName>
</protein>
<evidence type="ECO:0000313" key="4">
    <source>
        <dbReference type="EMBL" id="OCT71906.1"/>
    </source>
</evidence>